<dbReference type="InterPro" id="IPR008271">
    <property type="entry name" value="Ser/Thr_kinase_AS"/>
</dbReference>
<name>A0ABU5IB96_9BURK</name>
<accession>A0ABU5IB96</accession>
<protein>
    <submittedName>
        <fullName evidence="7">Serine/threonine-protein kinase</fullName>
        <ecNumber evidence="7">2.7.11.1</ecNumber>
    </submittedName>
</protein>
<dbReference type="RefSeq" id="WP_322464950.1">
    <property type="nucleotide sequence ID" value="NZ_JAXOJX010000008.1"/>
</dbReference>
<dbReference type="Gene3D" id="3.30.200.20">
    <property type="entry name" value="Phosphorylase Kinase, domain 1"/>
    <property type="match status" value="1"/>
</dbReference>
<gene>
    <name evidence="7" type="ORF">SM757_07265</name>
</gene>
<keyword evidence="1 7" id="KW-0808">Transferase</keyword>
<keyword evidence="8" id="KW-1185">Reference proteome</keyword>
<evidence type="ECO:0000259" key="6">
    <source>
        <dbReference type="PROSITE" id="PS50011"/>
    </source>
</evidence>
<keyword evidence="2" id="KW-0547">Nucleotide-binding</keyword>
<feature type="domain" description="Protein kinase" evidence="6">
    <location>
        <begin position="42"/>
        <end position="307"/>
    </location>
</feature>
<keyword evidence="3 7" id="KW-0418">Kinase</keyword>
<evidence type="ECO:0000256" key="1">
    <source>
        <dbReference type="ARBA" id="ARBA00022679"/>
    </source>
</evidence>
<comment type="caution">
    <text evidence="7">The sequence shown here is derived from an EMBL/GenBank/DDBJ whole genome shotgun (WGS) entry which is preliminary data.</text>
</comment>
<sequence length="321" mass="34148">MAKSLVAWWRRRREPPPSDSTLETDADAAGEGLPAGLLFAGLRVERLIGRGALGAVYLARDPATGTALALKTLPLGSGGGGGGGDASQQALRQAFNMEAEAARRLRHPDIVQVLDAGQAQGLGYLVMELVPGCDLARYTHPARLLPEPLVLEIGARLALALAYAHRQGVLHRDVKPANVMLHLPTGHLKLMDFGLARVHDATRTRSGLLLGTPAFMAPELLAGTSADARSDLYALAAMLFQLLTGRLPHEGDSMGHLLQSIARDEPKPLHALRPDLPPLLSALMARALSRAPAQREADGLVLAEQLRAIADASWPGGRRSR</sequence>
<proteinExistence type="predicted"/>
<dbReference type="PROSITE" id="PS00108">
    <property type="entry name" value="PROTEIN_KINASE_ST"/>
    <property type="match status" value="1"/>
</dbReference>
<dbReference type="SUPFAM" id="SSF56112">
    <property type="entry name" value="Protein kinase-like (PK-like)"/>
    <property type="match status" value="1"/>
</dbReference>
<feature type="region of interest" description="Disordered" evidence="5">
    <location>
        <begin position="8"/>
        <end position="27"/>
    </location>
</feature>
<evidence type="ECO:0000256" key="3">
    <source>
        <dbReference type="ARBA" id="ARBA00022777"/>
    </source>
</evidence>
<dbReference type="PROSITE" id="PS50011">
    <property type="entry name" value="PROTEIN_KINASE_DOM"/>
    <property type="match status" value="1"/>
</dbReference>
<dbReference type="EC" id="2.7.11.1" evidence="7"/>
<dbReference type="Proteomes" id="UP001293718">
    <property type="component" value="Unassembled WGS sequence"/>
</dbReference>
<dbReference type="Pfam" id="PF00069">
    <property type="entry name" value="Pkinase"/>
    <property type="match status" value="1"/>
</dbReference>
<evidence type="ECO:0000256" key="2">
    <source>
        <dbReference type="ARBA" id="ARBA00022741"/>
    </source>
</evidence>
<dbReference type="CDD" id="cd14014">
    <property type="entry name" value="STKc_PknB_like"/>
    <property type="match status" value="1"/>
</dbReference>
<evidence type="ECO:0000256" key="4">
    <source>
        <dbReference type="ARBA" id="ARBA00022840"/>
    </source>
</evidence>
<dbReference type="InterPro" id="IPR000719">
    <property type="entry name" value="Prot_kinase_dom"/>
</dbReference>
<evidence type="ECO:0000313" key="8">
    <source>
        <dbReference type="Proteomes" id="UP001293718"/>
    </source>
</evidence>
<dbReference type="Gene3D" id="1.10.510.10">
    <property type="entry name" value="Transferase(Phosphotransferase) domain 1"/>
    <property type="match status" value="1"/>
</dbReference>
<keyword evidence="4" id="KW-0067">ATP-binding</keyword>
<evidence type="ECO:0000313" key="7">
    <source>
        <dbReference type="EMBL" id="MDZ5456370.1"/>
    </source>
</evidence>
<evidence type="ECO:0000256" key="5">
    <source>
        <dbReference type="SAM" id="MobiDB-lite"/>
    </source>
</evidence>
<dbReference type="InterPro" id="IPR011009">
    <property type="entry name" value="Kinase-like_dom_sf"/>
</dbReference>
<dbReference type="EMBL" id="JAXOJX010000008">
    <property type="protein sequence ID" value="MDZ5456370.1"/>
    <property type="molecule type" value="Genomic_DNA"/>
</dbReference>
<dbReference type="SMART" id="SM00220">
    <property type="entry name" value="S_TKc"/>
    <property type="match status" value="1"/>
</dbReference>
<dbReference type="GO" id="GO:0004674">
    <property type="term" value="F:protein serine/threonine kinase activity"/>
    <property type="evidence" value="ECO:0007669"/>
    <property type="project" value="UniProtKB-EC"/>
</dbReference>
<dbReference type="PANTHER" id="PTHR43289:SF34">
    <property type="entry name" value="SERINE_THREONINE-PROTEIN KINASE YBDM-RELATED"/>
    <property type="match status" value="1"/>
</dbReference>
<organism evidence="7 8">
    <name type="scientific">Azohydromonas lata</name>
    <dbReference type="NCBI Taxonomy" id="45677"/>
    <lineage>
        <taxon>Bacteria</taxon>
        <taxon>Pseudomonadati</taxon>
        <taxon>Pseudomonadota</taxon>
        <taxon>Betaproteobacteria</taxon>
        <taxon>Burkholderiales</taxon>
        <taxon>Sphaerotilaceae</taxon>
        <taxon>Azohydromonas</taxon>
    </lineage>
</organism>
<dbReference type="PANTHER" id="PTHR43289">
    <property type="entry name" value="MITOGEN-ACTIVATED PROTEIN KINASE KINASE KINASE 20-RELATED"/>
    <property type="match status" value="1"/>
</dbReference>
<reference evidence="7 8" key="1">
    <citation type="submission" date="2023-11" db="EMBL/GenBank/DDBJ databases">
        <title>Draft genome of Azohydromonas lata strain H1 (DSM1123), a polyhydroxyalkanoate producer.</title>
        <authorList>
            <person name="Traversa D."/>
            <person name="D'Addabbo P."/>
            <person name="Pazzani C."/>
            <person name="Manzari C."/>
            <person name="Chiara M."/>
            <person name="Scrascia M."/>
        </authorList>
    </citation>
    <scope>NUCLEOTIDE SEQUENCE [LARGE SCALE GENOMIC DNA]</scope>
    <source>
        <strain evidence="7 8">H1</strain>
    </source>
</reference>